<dbReference type="Proteomes" id="UP000248090">
    <property type="component" value="Unassembled WGS sequence"/>
</dbReference>
<comment type="caution">
    <text evidence="1">The sequence shown here is derived from an EMBL/GenBank/DDBJ whole genome shotgun (WGS) entry which is preliminary data.</text>
</comment>
<gene>
    <name evidence="1" type="ORF">WH50_13985</name>
</gene>
<accession>A0ABX5LVK1</accession>
<dbReference type="EMBL" id="LAPT01000067">
    <property type="protein sequence ID" value="PXF30700.1"/>
    <property type="molecule type" value="Genomic_DNA"/>
</dbReference>
<evidence type="ECO:0000313" key="2">
    <source>
        <dbReference type="Proteomes" id="UP000248090"/>
    </source>
</evidence>
<name>A0ABX5LVK1_9GAMM</name>
<keyword evidence="2" id="KW-1185">Reference proteome</keyword>
<organism evidence="1 2">
    <name type="scientific">Pokkaliibacter plantistimulans</name>
    <dbReference type="NCBI Taxonomy" id="1635171"/>
    <lineage>
        <taxon>Bacteria</taxon>
        <taxon>Pseudomonadati</taxon>
        <taxon>Pseudomonadota</taxon>
        <taxon>Gammaproteobacteria</taxon>
        <taxon>Oceanospirillales</taxon>
        <taxon>Balneatrichaceae</taxon>
        <taxon>Pokkaliibacter</taxon>
    </lineage>
</organism>
<sequence length="102" mass="12042">MMRKNNENPEKETTDRIFERYIRNLQDIDNKKIENLTDVLDFFDDVSFLYQLIKSIGLDNFNSRVNEANLLRLRAAFMNIEVSSNDMRKFIESITGNTSDNL</sequence>
<proteinExistence type="predicted"/>
<protein>
    <submittedName>
        <fullName evidence="1">Uncharacterized protein</fullName>
    </submittedName>
</protein>
<evidence type="ECO:0000313" key="1">
    <source>
        <dbReference type="EMBL" id="PXF30700.1"/>
    </source>
</evidence>
<reference evidence="1 2" key="1">
    <citation type="submission" date="2015-03" db="EMBL/GenBank/DDBJ databases">
        <authorList>
            <person name="Krishnan R."/>
            <person name="Midha S."/>
            <person name="Patil P.B."/>
            <person name="Rameshkumar N."/>
        </authorList>
    </citation>
    <scope>NUCLEOTIDE SEQUENCE [LARGE SCALE GENOMIC DNA]</scope>
    <source>
        <strain evidence="1 2">L1E11</strain>
    </source>
</reference>